<gene>
    <name evidence="2" type="ORF">BDZ83DRAFT_730485</name>
</gene>
<organism evidence="2 3">
    <name type="scientific">Glomerella acutata</name>
    <name type="common">Colletotrichum acutatum</name>
    <dbReference type="NCBI Taxonomy" id="27357"/>
    <lineage>
        <taxon>Eukaryota</taxon>
        <taxon>Fungi</taxon>
        <taxon>Dikarya</taxon>
        <taxon>Ascomycota</taxon>
        <taxon>Pezizomycotina</taxon>
        <taxon>Sordariomycetes</taxon>
        <taxon>Hypocreomycetidae</taxon>
        <taxon>Glomerellales</taxon>
        <taxon>Glomerellaceae</taxon>
        <taxon>Colletotrichum</taxon>
        <taxon>Colletotrichum acutatum species complex</taxon>
    </lineage>
</organism>
<keyword evidence="3" id="KW-1185">Reference proteome</keyword>
<sequence>MVEAKDNDELDGNTGSENYTSEEKRQGERHLIFYDPCICVNRIPLPSGSAFGKRGLQDLAQANTFLHPFLGGPHGELISGEWAIKRGGSATRLSKMPRVCCNGIQMPTTSGNKVEEVSDTNRQSGDSTDVWDATFSTRGKRQLIIGLTRFLQTAMALQRPMYVSRPSTERNGTPVGVHSQMVVPFTAAQKPRRTRQDPKVPELKFKWSPEGLWNPILNHNGSTNGLFWA</sequence>
<accession>A0AAD8UQK9</accession>
<evidence type="ECO:0000313" key="3">
    <source>
        <dbReference type="Proteomes" id="UP001244207"/>
    </source>
</evidence>
<evidence type="ECO:0000256" key="1">
    <source>
        <dbReference type="SAM" id="MobiDB-lite"/>
    </source>
</evidence>
<evidence type="ECO:0000313" key="2">
    <source>
        <dbReference type="EMBL" id="KAK1725409.1"/>
    </source>
</evidence>
<protein>
    <submittedName>
        <fullName evidence="2">Uncharacterized protein</fullName>
    </submittedName>
</protein>
<comment type="caution">
    <text evidence="2">The sequence shown here is derived from an EMBL/GenBank/DDBJ whole genome shotgun (WGS) entry which is preliminary data.</text>
</comment>
<reference evidence="2" key="1">
    <citation type="submission" date="2021-12" db="EMBL/GenBank/DDBJ databases">
        <title>Comparative genomics, transcriptomics and evolutionary studies reveal genomic signatures of adaptation to plant cell wall in hemibiotrophic fungi.</title>
        <authorList>
            <consortium name="DOE Joint Genome Institute"/>
            <person name="Baroncelli R."/>
            <person name="Diaz J.F."/>
            <person name="Benocci T."/>
            <person name="Peng M."/>
            <person name="Battaglia E."/>
            <person name="Haridas S."/>
            <person name="Andreopoulos W."/>
            <person name="Labutti K."/>
            <person name="Pangilinan J."/>
            <person name="Floch G.L."/>
            <person name="Makela M.R."/>
            <person name="Henrissat B."/>
            <person name="Grigoriev I.V."/>
            <person name="Crouch J.A."/>
            <person name="De Vries R.P."/>
            <person name="Sukno S.A."/>
            <person name="Thon M.R."/>
        </authorList>
    </citation>
    <scope>NUCLEOTIDE SEQUENCE</scope>
    <source>
        <strain evidence="2">CBS 112980</strain>
    </source>
</reference>
<dbReference type="RefSeq" id="XP_060365464.1">
    <property type="nucleotide sequence ID" value="XM_060512845.1"/>
</dbReference>
<feature type="region of interest" description="Disordered" evidence="1">
    <location>
        <begin position="104"/>
        <end position="127"/>
    </location>
</feature>
<proteinExistence type="predicted"/>
<feature type="region of interest" description="Disordered" evidence="1">
    <location>
        <begin position="1"/>
        <end position="25"/>
    </location>
</feature>
<dbReference type="GeneID" id="85396743"/>
<name>A0AAD8UQK9_GLOAC</name>
<dbReference type="EMBL" id="JAHMHS010000042">
    <property type="protein sequence ID" value="KAK1725409.1"/>
    <property type="molecule type" value="Genomic_DNA"/>
</dbReference>
<dbReference type="AlphaFoldDB" id="A0AAD8UQK9"/>
<dbReference type="Proteomes" id="UP001244207">
    <property type="component" value="Unassembled WGS sequence"/>
</dbReference>